<evidence type="ECO:0000256" key="1">
    <source>
        <dbReference type="SAM" id="Phobius"/>
    </source>
</evidence>
<keyword evidence="3" id="KW-1185">Reference proteome</keyword>
<evidence type="ECO:0000313" key="3">
    <source>
        <dbReference type="Proteomes" id="UP001254813"/>
    </source>
</evidence>
<dbReference type="InterPro" id="IPR055690">
    <property type="entry name" value="DUF7266"/>
</dbReference>
<organism evidence="2 3">
    <name type="scientific">Halogeometricum luteum</name>
    <dbReference type="NCBI Taxonomy" id="2950537"/>
    <lineage>
        <taxon>Archaea</taxon>
        <taxon>Methanobacteriati</taxon>
        <taxon>Methanobacteriota</taxon>
        <taxon>Stenosarchaea group</taxon>
        <taxon>Halobacteria</taxon>
        <taxon>Halobacteriales</taxon>
        <taxon>Haloferacaceae</taxon>
        <taxon>Halogeometricum</taxon>
    </lineage>
</organism>
<comment type="caution">
    <text evidence="2">The sequence shown here is derived from an EMBL/GenBank/DDBJ whole genome shotgun (WGS) entry which is preliminary data.</text>
</comment>
<protein>
    <submittedName>
        <fullName evidence="2">Uncharacterized protein</fullName>
    </submittedName>
</protein>
<dbReference type="EMBL" id="JAMQOQ010000001">
    <property type="protein sequence ID" value="MDS0293674.1"/>
    <property type="molecule type" value="Genomic_DNA"/>
</dbReference>
<reference evidence="2 3" key="1">
    <citation type="submission" date="2022-06" db="EMBL/GenBank/DDBJ databases">
        <title>Halogeometricum sp. a new haloarchaeum isolate from saline soil.</title>
        <authorList>
            <person name="Strakova D."/>
            <person name="Galisteo C."/>
            <person name="Sanchez-Porro C."/>
            <person name="Ventosa A."/>
        </authorList>
    </citation>
    <scope>NUCLEOTIDE SEQUENCE [LARGE SCALE GENOMIC DNA]</scope>
    <source>
        <strain evidence="3">S3BR25-2</strain>
    </source>
</reference>
<keyword evidence="1" id="KW-0812">Transmembrane</keyword>
<proteinExistence type="predicted"/>
<sequence>MRRRGGALRRLDRGVRTDRGLSPVVGKSLELGIVVLFVALLSASFYGGVVPGYRTAAAAEVGDRALVGAAERIERAVPEHARRTDRRIAVSLPATLRGDPYRIRAVSDPETSAAALVLDHPDAGVGGRVALSLPTRGADVTGTWESARDSWVVVRGGPGRVTVSLENGDGDSGDGGRP</sequence>
<dbReference type="Proteomes" id="UP001254813">
    <property type="component" value="Unassembled WGS sequence"/>
</dbReference>
<feature type="transmembrane region" description="Helical" evidence="1">
    <location>
        <begin position="29"/>
        <end position="49"/>
    </location>
</feature>
<dbReference type="RefSeq" id="WP_310927484.1">
    <property type="nucleotide sequence ID" value="NZ_JAMQOQ010000001.1"/>
</dbReference>
<gene>
    <name evidence="2" type="ORF">NDI79_05735</name>
</gene>
<dbReference type="Pfam" id="PF23928">
    <property type="entry name" value="DUF7266"/>
    <property type="match status" value="1"/>
</dbReference>
<keyword evidence="1" id="KW-0472">Membrane</keyword>
<evidence type="ECO:0000313" key="2">
    <source>
        <dbReference type="EMBL" id="MDS0293674.1"/>
    </source>
</evidence>
<name>A0ABU2G050_9EURY</name>
<accession>A0ABU2G050</accession>
<keyword evidence="1" id="KW-1133">Transmembrane helix</keyword>